<dbReference type="PANTHER" id="PTHR14614">
    <property type="entry name" value="HEPATOCELLULAR CARCINOMA-ASSOCIATED ANTIGEN"/>
    <property type="match status" value="1"/>
</dbReference>
<comment type="caution">
    <text evidence="1">The sequence shown here is derived from an EMBL/GenBank/DDBJ whole genome shotgun (WGS) entry which is preliminary data.</text>
</comment>
<organism evidence="1 2">
    <name type="scientific">Collybia nuda</name>
    <dbReference type="NCBI Taxonomy" id="64659"/>
    <lineage>
        <taxon>Eukaryota</taxon>
        <taxon>Fungi</taxon>
        <taxon>Dikarya</taxon>
        <taxon>Basidiomycota</taxon>
        <taxon>Agaricomycotina</taxon>
        <taxon>Agaricomycetes</taxon>
        <taxon>Agaricomycetidae</taxon>
        <taxon>Agaricales</taxon>
        <taxon>Tricholomatineae</taxon>
        <taxon>Clitocybaceae</taxon>
        <taxon>Collybia</taxon>
    </lineage>
</organism>
<evidence type="ECO:0000313" key="2">
    <source>
        <dbReference type="Proteomes" id="UP000807353"/>
    </source>
</evidence>
<reference evidence="1" key="1">
    <citation type="submission" date="2020-11" db="EMBL/GenBank/DDBJ databases">
        <authorList>
            <consortium name="DOE Joint Genome Institute"/>
            <person name="Ahrendt S."/>
            <person name="Riley R."/>
            <person name="Andreopoulos W."/>
            <person name="Labutti K."/>
            <person name="Pangilinan J."/>
            <person name="Ruiz-Duenas F.J."/>
            <person name="Barrasa J.M."/>
            <person name="Sanchez-Garcia M."/>
            <person name="Camarero S."/>
            <person name="Miyauchi S."/>
            <person name="Serrano A."/>
            <person name="Linde D."/>
            <person name="Babiker R."/>
            <person name="Drula E."/>
            <person name="Ayuso-Fernandez I."/>
            <person name="Pacheco R."/>
            <person name="Padilla G."/>
            <person name="Ferreira P."/>
            <person name="Barriuso J."/>
            <person name="Kellner H."/>
            <person name="Castanera R."/>
            <person name="Alfaro M."/>
            <person name="Ramirez L."/>
            <person name="Pisabarro A.G."/>
            <person name="Kuo A."/>
            <person name="Tritt A."/>
            <person name="Lipzen A."/>
            <person name="He G."/>
            <person name="Yan M."/>
            <person name="Ng V."/>
            <person name="Cullen D."/>
            <person name="Martin F."/>
            <person name="Rosso M.-N."/>
            <person name="Henrissat B."/>
            <person name="Hibbett D."/>
            <person name="Martinez A.T."/>
            <person name="Grigoriev I.V."/>
        </authorList>
    </citation>
    <scope>NUCLEOTIDE SEQUENCE</scope>
    <source>
        <strain evidence="1">CBS 247.69</strain>
    </source>
</reference>
<dbReference type="SUPFAM" id="SSF53335">
    <property type="entry name" value="S-adenosyl-L-methionine-dependent methyltransferases"/>
    <property type="match status" value="1"/>
</dbReference>
<dbReference type="Proteomes" id="UP000807353">
    <property type="component" value="Unassembled WGS sequence"/>
</dbReference>
<dbReference type="Pfam" id="PF10294">
    <property type="entry name" value="Methyltransf_16"/>
    <property type="match status" value="1"/>
</dbReference>
<dbReference type="GO" id="GO:0008757">
    <property type="term" value="F:S-adenosylmethionine-dependent methyltransferase activity"/>
    <property type="evidence" value="ECO:0007669"/>
    <property type="project" value="UniProtKB-ARBA"/>
</dbReference>
<accession>A0A9P5YEI1</accession>
<keyword evidence="2" id="KW-1185">Reference proteome</keyword>
<gene>
    <name evidence="1" type="ORF">BDZ94DRAFT_1247744</name>
</gene>
<dbReference type="InterPro" id="IPR029063">
    <property type="entry name" value="SAM-dependent_MTases_sf"/>
</dbReference>
<protein>
    <submittedName>
        <fullName evidence="1">Uncharacterized protein</fullName>
    </submittedName>
</protein>
<dbReference type="OrthoDB" id="46564at2759"/>
<dbReference type="AlphaFoldDB" id="A0A9P5YEI1"/>
<dbReference type="Gene3D" id="3.40.50.150">
    <property type="entry name" value="Vaccinia Virus protein VP39"/>
    <property type="match status" value="1"/>
</dbReference>
<name>A0A9P5YEI1_9AGAR</name>
<dbReference type="InterPro" id="IPR019410">
    <property type="entry name" value="Methyltransf_16"/>
</dbReference>
<evidence type="ECO:0000313" key="1">
    <source>
        <dbReference type="EMBL" id="KAF9467794.1"/>
    </source>
</evidence>
<sequence>MAIFGNLNEPSDLVNGGREDAEDILNESLAFFGGEPITNDDAVRYGPLVLTVAPKEGKALSLLADHLFSPALFLAERIELDLIPAKGRRVIELGAGSALPSLLLATCPDPPSLVVVTDYPDDGILGNLQKNVENNRVHYQTTCCVKCVGFEWGTATDPLLKLSNSENESCPGYDVVILSDLLHFDASHDVLLASVGRLLAKTPISRMHISAGYYTRAEVCDSFLLKCKEAGFLLDEILPDVGDDRWLGKMTVGGLDTDALAIRKAACRYWIGRWAPC</sequence>
<proteinExistence type="predicted"/>
<dbReference type="EMBL" id="MU150235">
    <property type="protein sequence ID" value="KAF9467794.1"/>
    <property type="molecule type" value="Genomic_DNA"/>
</dbReference>